<dbReference type="EMBL" id="JARKIB010000318">
    <property type="protein sequence ID" value="KAJ7714879.1"/>
    <property type="molecule type" value="Genomic_DNA"/>
</dbReference>
<keyword evidence="2" id="KW-1185">Reference proteome</keyword>
<protein>
    <submittedName>
        <fullName evidence="1">Uncharacterized protein</fullName>
    </submittedName>
</protein>
<dbReference type="AlphaFoldDB" id="A0AAD7MF96"/>
<gene>
    <name evidence="1" type="ORF">B0H16DRAFT_1898961</name>
</gene>
<accession>A0AAD7MF96</accession>
<proteinExistence type="predicted"/>
<dbReference type="Gene3D" id="3.40.50.2000">
    <property type="entry name" value="Glycogen Phosphorylase B"/>
    <property type="match status" value="1"/>
</dbReference>
<organism evidence="1 2">
    <name type="scientific">Mycena metata</name>
    <dbReference type="NCBI Taxonomy" id="1033252"/>
    <lineage>
        <taxon>Eukaryota</taxon>
        <taxon>Fungi</taxon>
        <taxon>Dikarya</taxon>
        <taxon>Basidiomycota</taxon>
        <taxon>Agaricomycotina</taxon>
        <taxon>Agaricomycetes</taxon>
        <taxon>Agaricomycetidae</taxon>
        <taxon>Agaricales</taxon>
        <taxon>Marasmiineae</taxon>
        <taxon>Mycenaceae</taxon>
        <taxon>Mycena</taxon>
    </lineage>
</organism>
<dbReference type="GO" id="GO:0003825">
    <property type="term" value="F:alpha,alpha-trehalose-phosphate synthase (UDP-forming) activity"/>
    <property type="evidence" value="ECO:0007669"/>
    <property type="project" value="TreeGrafter"/>
</dbReference>
<dbReference type="Proteomes" id="UP001215598">
    <property type="component" value="Unassembled WGS sequence"/>
</dbReference>
<sequence length="505" mass="55261">MPRRVSCSYRAFLFNRTMCALPRALACLGRSQFASGPSFARIALPCPTVLYPSSFGGYPALLPSRIPTPRYNACSAALRPLFHYPLWQDIASETPLKTPNTPRTPQECVAAGLLLPRLLRFLMIIPTRTTRSSSASFVHMCHAVPEERGVRCEVVGAAVRQLAWRFTAAMTAFARACFPPVPRVYVPRRRRTSTASLCSDGHMLACMFCICAASTSAAWPPPTSSASRRTAINSTLLVDVYESTPHGMDAEGHVAAVAHCPVGVDADRVGRDILRPSIQPKLVALCALYEGKKRRSWAGQARRRQGVLQKVCRRCFLLVPPLHAFQRLLQTYPQWVGNVVLIQVTSPALTDSPKLERQVSSSSFIIVVASNHACSHQTLSGFCALLSVADLAVITPLRDGMNTTSMNLEVRLIAVNKGEIMKRLLYLNSDAKFVFCAGDDKDMFRALILFGTGSTKAMLPGPLSVTLRTLASWHVTTPAEIVEHMLGLAAVVTPGEEEEKVESRL</sequence>
<dbReference type="PANTHER" id="PTHR10788:SF123">
    <property type="entry name" value="TREHALOSE-PHOSPHATASE"/>
    <property type="match status" value="1"/>
</dbReference>
<dbReference type="GO" id="GO:0004805">
    <property type="term" value="F:trehalose-phosphatase activity"/>
    <property type="evidence" value="ECO:0007669"/>
    <property type="project" value="TreeGrafter"/>
</dbReference>
<evidence type="ECO:0000313" key="1">
    <source>
        <dbReference type="EMBL" id="KAJ7714879.1"/>
    </source>
</evidence>
<comment type="caution">
    <text evidence="1">The sequence shown here is derived from an EMBL/GenBank/DDBJ whole genome shotgun (WGS) entry which is preliminary data.</text>
</comment>
<dbReference type="GO" id="GO:0005829">
    <property type="term" value="C:cytosol"/>
    <property type="evidence" value="ECO:0007669"/>
    <property type="project" value="TreeGrafter"/>
</dbReference>
<dbReference type="InterPro" id="IPR001830">
    <property type="entry name" value="Glyco_trans_20"/>
</dbReference>
<name>A0AAD7MF96_9AGAR</name>
<reference evidence="1" key="1">
    <citation type="submission" date="2023-03" db="EMBL/GenBank/DDBJ databases">
        <title>Massive genome expansion in bonnet fungi (Mycena s.s.) driven by repeated elements and novel gene families across ecological guilds.</title>
        <authorList>
            <consortium name="Lawrence Berkeley National Laboratory"/>
            <person name="Harder C.B."/>
            <person name="Miyauchi S."/>
            <person name="Viragh M."/>
            <person name="Kuo A."/>
            <person name="Thoen E."/>
            <person name="Andreopoulos B."/>
            <person name="Lu D."/>
            <person name="Skrede I."/>
            <person name="Drula E."/>
            <person name="Henrissat B."/>
            <person name="Morin E."/>
            <person name="Kohler A."/>
            <person name="Barry K."/>
            <person name="LaButti K."/>
            <person name="Morin E."/>
            <person name="Salamov A."/>
            <person name="Lipzen A."/>
            <person name="Mereny Z."/>
            <person name="Hegedus B."/>
            <person name="Baldrian P."/>
            <person name="Stursova M."/>
            <person name="Weitz H."/>
            <person name="Taylor A."/>
            <person name="Grigoriev I.V."/>
            <person name="Nagy L.G."/>
            <person name="Martin F."/>
            <person name="Kauserud H."/>
        </authorList>
    </citation>
    <scope>NUCLEOTIDE SEQUENCE</scope>
    <source>
        <strain evidence="1">CBHHK182m</strain>
    </source>
</reference>
<dbReference type="PANTHER" id="PTHR10788">
    <property type="entry name" value="TREHALOSE-6-PHOSPHATE SYNTHASE"/>
    <property type="match status" value="1"/>
</dbReference>
<dbReference type="SUPFAM" id="SSF53756">
    <property type="entry name" value="UDP-Glycosyltransferase/glycogen phosphorylase"/>
    <property type="match status" value="1"/>
</dbReference>
<dbReference type="GO" id="GO:0005946">
    <property type="term" value="C:alpha,alpha-trehalose-phosphate synthase complex (UDP-forming)"/>
    <property type="evidence" value="ECO:0007669"/>
    <property type="project" value="TreeGrafter"/>
</dbReference>
<dbReference type="Pfam" id="PF00982">
    <property type="entry name" value="Glyco_transf_20"/>
    <property type="match status" value="1"/>
</dbReference>
<dbReference type="GO" id="GO:0005992">
    <property type="term" value="P:trehalose biosynthetic process"/>
    <property type="evidence" value="ECO:0007669"/>
    <property type="project" value="InterPro"/>
</dbReference>
<evidence type="ECO:0000313" key="2">
    <source>
        <dbReference type="Proteomes" id="UP001215598"/>
    </source>
</evidence>